<dbReference type="AlphaFoldDB" id="A0A919CU79"/>
<name>A0A919CU79_9ACTN</name>
<sequence length="60" mass="6262">MPARAVAVTVAVVQAALGGTGCPLPAPARASERLLVRAEGAPGADLRIPWLVRPRPPRER</sequence>
<dbReference type="EMBL" id="BMVF01000003">
    <property type="protein sequence ID" value="GHD86206.1"/>
    <property type="molecule type" value="Genomic_DNA"/>
</dbReference>
<dbReference type="PROSITE" id="PS51257">
    <property type="entry name" value="PROKAR_LIPOPROTEIN"/>
    <property type="match status" value="1"/>
</dbReference>
<gene>
    <name evidence="1" type="ORF">GCM10010508_13370</name>
</gene>
<evidence type="ECO:0000313" key="2">
    <source>
        <dbReference type="Proteomes" id="UP000608955"/>
    </source>
</evidence>
<protein>
    <submittedName>
        <fullName evidence="1">Uncharacterized protein</fullName>
    </submittedName>
</protein>
<comment type="caution">
    <text evidence="1">The sequence shown here is derived from an EMBL/GenBank/DDBJ whole genome shotgun (WGS) entry which is preliminary data.</text>
</comment>
<reference evidence="1" key="2">
    <citation type="submission" date="2020-09" db="EMBL/GenBank/DDBJ databases">
        <authorList>
            <person name="Sun Q."/>
            <person name="Ohkuma M."/>
        </authorList>
    </citation>
    <scope>NUCLEOTIDE SEQUENCE</scope>
    <source>
        <strain evidence="1">JCM 4654</strain>
    </source>
</reference>
<dbReference type="Proteomes" id="UP000608955">
    <property type="component" value="Unassembled WGS sequence"/>
</dbReference>
<reference evidence="1" key="1">
    <citation type="journal article" date="2014" name="Int. J. Syst. Evol. Microbiol.">
        <title>Complete genome sequence of Corynebacterium casei LMG S-19264T (=DSM 44701T), isolated from a smear-ripened cheese.</title>
        <authorList>
            <consortium name="US DOE Joint Genome Institute (JGI-PGF)"/>
            <person name="Walter F."/>
            <person name="Albersmeier A."/>
            <person name="Kalinowski J."/>
            <person name="Ruckert C."/>
        </authorList>
    </citation>
    <scope>NUCLEOTIDE SEQUENCE</scope>
    <source>
        <strain evidence="1">JCM 4654</strain>
    </source>
</reference>
<keyword evidence="2" id="KW-1185">Reference proteome</keyword>
<proteinExistence type="predicted"/>
<accession>A0A919CU79</accession>
<evidence type="ECO:0000313" key="1">
    <source>
        <dbReference type="EMBL" id="GHD86206.1"/>
    </source>
</evidence>
<organism evidence="1 2">
    <name type="scientific">Streptomyces naganishii JCM 4654</name>
    <dbReference type="NCBI Taxonomy" id="1306179"/>
    <lineage>
        <taxon>Bacteria</taxon>
        <taxon>Bacillati</taxon>
        <taxon>Actinomycetota</taxon>
        <taxon>Actinomycetes</taxon>
        <taxon>Kitasatosporales</taxon>
        <taxon>Streptomycetaceae</taxon>
        <taxon>Streptomyces</taxon>
    </lineage>
</organism>